<dbReference type="PROSITE" id="PS01095">
    <property type="entry name" value="GH18_1"/>
    <property type="match status" value="1"/>
</dbReference>
<dbReference type="Gene3D" id="3.20.20.80">
    <property type="entry name" value="Glycosidases"/>
    <property type="match status" value="1"/>
</dbReference>
<dbReference type="CDD" id="cd02879">
    <property type="entry name" value="GH18_plant_chitinase_class_V"/>
    <property type="match status" value="1"/>
</dbReference>
<organism evidence="9 10">
    <name type="scientific">Lithospermum erythrorhizon</name>
    <name type="common">Purple gromwell</name>
    <name type="synonym">Lithospermum officinale var. erythrorhizon</name>
    <dbReference type="NCBI Taxonomy" id="34254"/>
    <lineage>
        <taxon>Eukaryota</taxon>
        <taxon>Viridiplantae</taxon>
        <taxon>Streptophyta</taxon>
        <taxon>Embryophyta</taxon>
        <taxon>Tracheophyta</taxon>
        <taxon>Spermatophyta</taxon>
        <taxon>Magnoliopsida</taxon>
        <taxon>eudicotyledons</taxon>
        <taxon>Gunneridae</taxon>
        <taxon>Pentapetalae</taxon>
        <taxon>asterids</taxon>
        <taxon>lamiids</taxon>
        <taxon>Boraginales</taxon>
        <taxon>Boraginaceae</taxon>
        <taxon>Boraginoideae</taxon>
        <taxon>Lithospermeae</taxon>
        <taxon>Lithospermum</taxon>
    </lineage>
</organism>
<name>A0AAV3RKN9_LITER</name>
<keyword evidence="5 6" id="KW-0326">Glycosidase</keyword>
<dbReference type="GO" id="GO:0004568">
    <property type="term" value="F:chitinase activity"/>
    <property type="evidence" value="ECO:0007669"/>
    <property type="project" value="TreeGrafter"/>
</dbReference>
<comment type="caution">
    <text evidence="9">The sequence shown here is derived from an EMBL/GenBank/DDBJ whole genome shotgun (WGS) entry which is preliminary data.</text>
</comment>
<feature type="chain" id="PRO_5043450109" evidence="7">
    <location>
        <begin position="21"/>
        <end position="391"/>
    </location>
</feature>
<evidence type="ECO:0000256" key="2">
    <source>
        <dbReference type="ARBA" id="ARBA00022729"/>
    </source>
</evidence>
<evidence type="ECO:0000256" key="7">
    <source>
        <dbReference type="SAM" id="SignalP"/>
    </source>
</evidence>
<dbReference type="InterPro" id="IPR011583">
    <property type="entry name" value="Chitinase_II/V-like_cat"/>
</dbReference>
<dbReference type="SUPFAM" id="SSF51445">
    <property type="entry name" value="(Trans)glycosidases"/>
    <property type="match status" value="1"/>
</dbReference>
<reference evidence="9 10" key="1">
    <citation type="submission" date="2024-01" db="EMBL/GenBank/DDBJ databases">
        <title>The complete chloroplast genome sequence of Lithospermum erythrorhizon: insights into the phylogenetic relationship among Boraginaceae species and the maternal lineages of purple gromwells.</title>
        <authorList>
            <person name="Okada T."/>
            <person name="Watanabe K."/>
        </authorList>
    </citation>
    <scope>NUCLEOTIDE SEQUENCE [LARGE SCALE GENOMIC DNA]</scope>
</reference>
<keyword evidence="3 6" id="KW-0378">Hydrolase</keyword>
<evidence type="ECO:0000256" key="6">
    <source>
        <dbReference type="RuleBase" id="RU000489"/>
    </source>
</evidence>
<sequence length="391" mass="43781">MAPLKFLPFLFASLFCFVSSKDPTHFNPHYNSNAGIRAAYFPSYSSFSPSSIDTSLFTHIYYAFLLPNPTTYELTITKNDQQKLQELTNTLHTLKPSMKTLLSIGGGGSDSLVFSKMASKMSTRKVFIKSTIDVARKYGFDGVDLDWEFPENDLDMYNLGLLFQEWRKEFVHEAKLSKKHVLLLTAAVYYANNISLLGDSPRAYPGGMIAKYVDWVSPMCFDYHGSWANFTGIHSALYDPKSDISTDYGINSWIVQAGVPPTKLVMGLPMYGRTWTLKDPTLNGLGAPATGSGPGQDGAIIYSKIMDFNTQKNATIKFDPQSVAYYSYSGNAWIGYDDVHSIWAKVKFAKSKGLAGYFFWALGQDKNWALSTSVWDNSTKKHIKICYILIC</sequence>
<dbReference type="SMART" id="SM00636">
    <property type="entry name" value="Glyco_18"/>
    <property type="match status" value="1"/>
</dbReference>
<evidence type="ECO:0000313" key="10">
    <source>
        <dbReference type="Proteomes" id="UP001454036"/>
    </source>
</evidence>
<evidence type="ECO:0000256" key="3">
    <source>
        <dbReference type="ARBA" id="ARBA00022801"/>
    </source>
</evidence>
<comment type="similarity">
    <text evidence="1">Belongs to the glycosyl hydrolase 18 family. Chitinase class V subfamily.</text>
</comment>
<evidence type="ECO:0000259" key="8">
    <source>
        <dbReference type="PROSITE" id="PS51910"/>
    </source>
</evidence>
<dbReference type="Proteomes" id="UP001454036">
    <property type="component" value="Unassembled WGS sequence"/>
</dbReference>
<protein>
    <submittedName>
        <fullName evidence="9">Glycosidase</fullName>
    </submittedName>
</protein>
<dbReference type="PANTHER" id="PTHR11177">
    <property type="entry name" value="CHITINASE"/>
    <property type="match status" value="1"/>
</dbReference>
<dbReference type="InterPro" id="IPR001579">
    <property type="entry name" value="Glyco_hydro_18_chit_AS"/>
</dbReference>
<evidence type="ECO:0000256" key="1">
    <source>
        <dbReference type="ARBA" id="ARBA00008682"/>
    </source>
</evidence>
<dbReference type="GO" id="GO:0005975">
    <property type="term" value="P:carbohydrate metabolic process"/>
    <property type="evidence" value="ECO:0007669"/>
    <property type="project" value="InterPro"/>
</dbReference>
<feature type="domain" description="GH18" evidence="8">
    <location>
        <begin position="35"/>
        <end position="381"/>
    </location>
</feature>
<keyword evidence="2 7" id="KW-0732">Signal</keyword>
<dbReference type="PROSITE" id="PS51910">
    <property type="entry name" value="GH18_2"/>
    <property type="match status" value="1"/>
</dbReference>
<evidence type="ECO:0000256" key="5">
    <source>
        <dbReference type="ARBA" id="ARBA00023295"/>
    </source>
</evidence>
<evidence type="ECO:0000313" key="9">
    <source>
        <dbReference type="EMBL" id="GAA0177921.1"/>
    </source>
</evidence>
<proteinExistence type="inferred from homology"/>
<dbReference type="GO" id="GO:0006032">
    <property type="term" value="P:chitin catabolic process"/>
    <property type="evidence" value="ECO:0007669"/>
    <property type="project" value="TreeGrafter"/>
</dbReference>
<dbReference type="FunFam" id="3.10.50.10:FF:000003">
    <property type="entry name" value="Class V chitinase CHIT5b"/>
    <property type="match status" value="1"/>
</dbReference>
<dbReference type="AlphaFoldDB" id="A0AAV3RKN9"/>
<dbReference type="InterPro" id="IPR050314">
    <property type="entry name" value="Glycosyl_Hydrlase_18"/>
</dbReference>
<gene>
    <name evidence="9" type="ORF">LIER_29766</name>
</gene>
<feature type="signal peptide" evidence="7">
    <location>
        <begin position="1"/>
        <end position="20"/>
    </location>
</feature>
<dbReference type="InterPro" id="IPR017853">
    <property type="entry name" value="GH"/>
</dbReference>
<keyword evidence="10" id="KW-1185">Reference proteome</keyword>
<dbReference type="Gene3D" id="3.10.50.10">
    <property type="match status" value="1"/>
</dbReference>
<dbReference type="InterPro" id="IPR029070">
    <property type="entry name" value="Chitinase_insertion_sf"/>
</dbReference>
<dbReference type="GO" id="GO:0005576">
    <property type="term" value="C:extracellular region"/>
    <property type="evidence" value="ECO:0007669"/>
    <property type="project" value="TreeGrafter"/>
</dbReference>
<evidence type="ECO:0000256" key="4">
    <source>
        <dbReference type="ARBA" id="ARBA00023180"/>
    </source>
</evidence>
<dbReference type="SUPFAM" id="SSF54556">
    <property type="entry name" value="Chitinase insertion domain"/>
    <property type="match status" value="1"/>
</dbReference>
<dbReference type="EMBL" id="BAABME010010366">
    <property type="protein sequence ID" value="GAA0177921.1"/>
    <property type="molecule type" value="Genomic_DNA"/>
</dbReference>
<accession>A0AAV3RKN9</accession>
<dbReference type="PANTHER" id="PTHR11177:SF317">
    <property type="entry name" value="CHITINASE 12-RELATED"/>
    <property type="match status" value="1"/>
</dbReference>
<dbReference type="InterPro" id="IPR001223">
    <property type="entry name" value="Glyco_hydro18_cat"/>
</dbReference>
<keyword evidence="4" id="KW-0325">Glycoprotein</keyword>
<dbReference type="GO" id="GO:0008061">
    <property type="term" value="F:chitin binding"/>
    <property type="evidence" value="ECO:0007669"/>
    <property type="project" value="InterPro"/>
</dbReference>
<dbReference type="Pfam" id="PF00704">
    <property type="entry name" value="Glyco_hydro_18"/>
    <property type="match status" value="1"/>
</dbReference>